<dbReference type="KEGG" id="amt:Amet_1329"/>
<name>A6TMW3_ALKMQ</name>
<evidence type="ECO:0000313" key="2">
    <source>
        <dbReference type="EMBL" id="ABR47531.1"/>
    </source>
</evidence>
<dbReference type="RefSeq" id="WP_012062572.1">
    <property type="nucleotide sequence ID" value="NC_009633.1"/>
</dbReference>
<dbReference type="EMBL" id="CP000724">
    <property type="protein sequence ID" value="ABR47531.1"/>
    <property type="molecule type" value="Genomic_DNA"/>
</dbReference>
<dbReference type="OrthoDB" id="9795302at2"/>
<evidence type="ECO:0000256" key="1">
    <source>
        <dbReference type="ARBA" id="ARBA00023186"/>
    </source>
</evidence>
<accession>A6TMW3</accession>
<evidence type="ECO:0000313" key="3">
    <source>
        <dbReference type="Proteomes" id="UP000001572"/>
    </source>
</evidence>
<reference evidence="3" key="1">
    <citation type="journal article" date="2016" name="Genome Announc.">
        <title>Complete genome sequence of Alkaliphilus metalliredigens strain QYMF, an alkaliphilic and metal-reducing bacterium isolated from borax-contaminated leachate ponds.</title>
        <authorList>
            <person name="Hwang C."/>
            <person name="Copeland A."/>
            <person name="Lucas S."/>
            <person name="Lapidus A."/>
            <person name="Barry K."/>
            <person name="Detter J.C."/>
            <person name="Glavina Del Rio T."/>
            <person name="Hammon N."/>
            <person name="Israni S."/>
            <person name="Dalin E."/>
            <person name="Tice H."/>
            <person name="Pitluck S."/>
            <person name="Chertkov O."/>
            <person name="Brettin T."/>
            <person name="Bruce D."/>
            <person name="Han C."/>
            <person name="Schmutz J."/>
            <person name="Larimer F."/>
            <person name="Land M.L."/>
            <person name="Hauser L."/>
            <person name="Kyrpides N."/>
            <person name="Mikhailova N."/>
            <person name="Ye Q."/>
            <person name="Zhou J."/>
            <person name="Richardson P."/>
            <person name="Fields M.W."/>
        </authorList>
    </citation>
    <scope>NUCLEOTIDE SEQUENCE [LARGE SCALE GENOMIC DNA]</scope>
    <source>
        <strain evidence="3">QYMF</strain>
    </source>
</reference>
<dbReference type="Gene3D" id="1.10.3480.10">
    <property type="entry name" value="TorD-like"/>
    <property type="match status" value="1"/>
</dbReference>
<dbReference type="eggNOG" id="COG3381">
    <property type="taxonomic scope" value="Bacteria"/>
</dbReference>
<dbReference type="PANTHER" id="PTHR34227:SF1">
    <property type="entry name" value="DIMETHYL SULFOXIDE REDUCTASE CHAPERONE-RELATED"/>
    <property type="match status" value="1"/>
</dbReference>
<keyword evidence="3" id="KW-1185">Reference proteome</keyword>
<dbReference type="Pfam" id="PF02613">
    <property type="entry name" value="Nitrate_red_del"/>
    <property type="match status" value="1"/>
</dbReference>
<organism evidence="2 3">
    <name type="scientific">Alkaliphilus metalliredigens (strain QYMF)</name>
    <dbReference type="NCBI Taxonomy" id="293826"/>
    <lineage>
        <taxon>Bacteria</taxon>
        <taxon>Bacillati</taxon>
        <taxon>Bacillota</taxon>
        <taxon>Clostridia</taxon>
        <taxon>Peptostreptococcales</taxon>
        <taxon>Natronincolaceae</taxon>
        <taxon>Alkaliphilus</taxon>
    </lineage>
</organism>
<dbReference type="SUPFAM" id="SSF89155">
    <property type="entry name" value="TorD-like"/>
    <property type="match status" value="1"/>
</dbReference>
<dbReference type="HOGENOM" id="CLU_077650_0_0_9"/>
<dbReference type="Proteomes" id="UP000001572">
    <property type="component" value="Chromosome"/>
</dbReference>
<sequence length="227" mass="27234">MIGTDNKKIIFLLEMRMFAYDLLKHTFCQEPSKNFIENLIKEEIMENFPFIEDSQSIGQGINEVSGYFINMSEFQDEEYEKLHWDFTKMFIGPNFLPAPPWESAYLNEDRLLFQEETLEVRKKYLKYYFLPKNYPHEPDDHIGLELDFMYRLSKLTIELAEKQNTEEVIKVLNDQDTFLTEHLLQWIDRFTDDVIYHADTDFYKGMARVLKGYLELDRTIIKDLLGF</sequence>
<proteinExistence type="predicted"/>
<dbReference type="AlphaFoldDB" id="A6TMW3"/>
<dbReference type="PANTHER" id="PTHR34227">
    <property type="entry name" value="CHAPERONE PROTEIN YCDY"/>
    <property type="match status" value="1"/>
</dbReference>
<gene>
    <name evidence="2" type="ordered locus">Amet_1329</name>
</gene>
<dbReference type="InterPro" id="IPR036411">
    <property type="entry name" value="TorD-like_sf"/>
</dbReference>
<keyword evidence="1" id="KW-0143">Chaperone</keyword>
<protein>
    <submittedName>
        <fullName evidence="2">Cytoplasmic chaperone TorD family protein</fullName>
    </submittedName>
</protein>
<dbReference type="InterPro" id="IPR050289">
    <property type="entry name" value="TorD/DmsD_chaperones"/>
</dbReference>
<dbReference type="InterPro" id="IPR020945">
    <property type="entry name" value="DMSO/NO3_reduct_chaperone"/>
</dbReference>
<dbReference type="STRING" id="293826.Amet_1329"/>